<name>A0A3N9UWC4_9BACI</name>
<organism evidence="2 3">
    <name type="scientific">Lysinibacillus composti</name>
    <dbReference type="NCBI Taxonomy" id="720633"/>
    <lineage>
        <taxon>Bacteria</taxon>
        <taxon>Bacillati</taxon>
        <taxon>Bacillota</taxon>
        <taxon>Bacilli</taxon>
        <taxon>Bacillales</taxon>
        <taxon>Bacillaceae</taxon>
        <taxon>Lysinibacillus</taxon>
    </lineage>
</organism>
<sequence length="212" mass="23969">MKIVNNFNFDIVILGAGANGSHFFRNLLQDMATYGSRLQLTRILIADGDRTEKKNLDNQLFDEEDIGEFKVTALAERYGEHYGIDILAVPEYITDCEMLDRLFANDGRFKILIGCVDNNRTRQLFNDYFNHVDDLLYIDAGIEGVMVKEEIDENIPSHQRDKMIIGSGFSGQVVVGFKAKGEVILQPLCELYPNVLTDTESVFPTGRQMMSA</sequence>
<proteinExistence type="predicted"/>
<protein>
    <recommendedName>
        <fullName evidence="1">THIF-type NAD/FAD binding fold domain-containing protein</fullName>
    </recommendedName>
</protein>
<keyword evidence="3" id="KW-1185">Reference proteome</keyword>
<dbReference type="InterPro" id="IPR035985">
    <property type="entry name" value="Ubiquitin-activating_enz"/>
</dbReference>
<dbReference type="EMBL" id="RRCT01000001">
    <property type="protein sequence ID" value="RQW76156.1"/>
    <property type="molecule type" value="Genomic_DNA"/>
</dbReference>
<dbReference type="GO" id="GO:0008641">
    <property type="term" value="F:ubiquitin-like modifier activating enzyme activity"/>
    <property type="evidence" value="ECO:0007669"/>
    <property type="project" value="InterPro"/>
</dbReference>
<dbReference type="RefSeq" id="WP_124761713.1">
    <property type="nucleotide sequence ID" value="NZ_JAFBDY010000001.1"/>
</dbReference>
<reference evidence="2 3" key="1">
    <citation type="journal article" date="2013" name="J. Microbiol.">
        <title>Lysinibacillus chungkukjangi sp. nov., isolated from Chungkukjang, Korean fermented soybean food.</title>
        <authorList>
            <person name="Kim S.J."/>
            <person name="Jang Y.H."/>
            <person name="Hamada M."/>
            <person name="Ahn J.H."/>
            <person name="Weon H.Y."/>
            <person name="Suzuki K."/>
            <person name="Whang K.S."/>
            <person name="Kwon S.W."/>
        </authorList>
    </citation>
    <scope>NUCLEOTIDE SEQUENCE [LARGE SCALE GENOMIC DNA]</scope>
    <source>
        <strain evidence="2 3">MCCC 1A12701</strain>
    </source>
</reference>
<evidence type="ECO:0000259" key="1">
    <source>
        <dbReference type="Pfam" id="PF00899"/>
    </source>
</evidence>
<evidence type="ECO:0000313" key="2">
    <source>
        <dbReference type="EMBL" id="RQW76156.1"/>
    </source>
</evidence>
<feature type="domain" description="THIF-type NAD/FAD binding fold" evidence="1">
    <location>
        <begin position="8"/>
        <end position="144"/>
    </location>
</feature>
<dbReference type="InterPro" id="IPR000594">
    <property type="entry name" value="ThiF_NAD_FAD-bd"/>
</dbReference>
<gene>
    <name evidence="2" type="ORF">EBB45_00995</name>
</gene>
<dbReference type="Proteomes" id="UP000274033">
    <property type="component" value="Unassembled WGS sequence"/>
</dbReference>
<dbReference type="SUPFAM" id="SSF69572">
    <property type="entry name" value="Activating enzymes of the ubiquitin-like proteins"/>
    <property type="match status" value="1"/>
</dbReference>
<comment type="caution">
    <text evidence="2">The sequence shown here is derived from an EMBL/GenBank/DDBJ whole genome shotgun (WGS) entry which is preliminary data.</text>
</comment>
<dbReference type="Gene3D" id="3.40.50.720">
    <property type="entry name" value="NAD(P)-binding Rossmann-like Domain"/>
    <property type="match status" value="1"/>
</dbReference>
<dbReference type="OrthoDB" id="1842861at2"/>
<dbReference type="Pfam" id="PF00899">
    <property type="entry name" value="ThiF"/>
    <property type="match status" value="1"/>
</dbReference>
<accession>A0A3N9UWC4</accession>
<dbReference type="AlphaFoldDB" id="A0A3N9UWC4"/>
<evidence type="ECO:0000313" key="3">
    <source>
        <dbReference type="Proteomes" id="UP000274033"/>
    </source>
</evidence>